<evidence type="ECO:0000256" key="5">
    <source>
        <dbReference type="ARBA" id="ARBA00022475"/>
    </source>
</evidence>
<evidence type="ECO:0000313" key="17">
    <source>
        <dbReference type="Proteomes" id="UP000266313"/>
    </source>
</evidence>
<evidence type="ECO:0000256" key="3">
    <source>
        <dbReference type="ARBA" id="ARBA00011160"/>
    </source>
</evidence>
<evidence type="ECO:0000256" key="2">
    <source>
        <dbReference type="ARBA" id="ARBA00007379"/>
    </source>
</evidence>
<dbReference type="GO" id="GO:0005886">
    <property type="term" value="C:plasma membrane"/>
    <property type="evidence" value="ECO:0007669"/>
    <property type="project" value="UniProtKB-SubCell"/>
</dbReference>
<feature type="domain" description="FtsX extracellular" evidence="15">
    <location>
        <begin position="93"/>
        <end position="183"/>
    </location>
</feature>
<feature type="transmembrane region" description="Helical" evidence="13">
    <location>
        <begin position="209"/>
        <end position="227"/>
    </location>
</feature>
<protein>
    <recommendedName>
        <fullName evidence="4 12">Cell division protein FtsX</fullName>
    </recommendedName>
</protein>
<dbReference type="GO" id="GO:0032153">
    <property type="term" value="C:cell division site"/>
    <property type="evidence" value="ECO:0007669"/>
    <property type="project" value="TreeGrafter"/>
</dbReference>
<evidence type="ECO:0000256" key="9">
    <source>
        <dbReference type="ARBA" id="ARBA00022989"/>
    </source>
</evidence>
<dbReference type="GO" id="GO:0051301">
    <property type="term" value="P:cell division"/>
    <property type="evidence" value="ECO:0007669"/>
    <property type="project" value="UniProtKB-KW"/>
</dbReference>
<accession>A0A250KXB3</accession>
<evidence type="ECO:0000256" key="1">
    <source>
        <dbReference type="ARBA" id="ARBA00004429"/>
    </source>
</evidence>
<evidence type="ECO:0000256" key="11">
    <source>
        <dbReference type="ARBA" id="ARBA00023306"/>
    </source>
</evidence>
<keyword evidence="10 12" id="KW-0472">Membrane</keyword>
<keyword evidence="17" id="KW-1185">Reference proteome</keyword>
<reference evidence="16 17" key="1">
    <citation type="submission" date="2016-12" db="EMBL/GenBank/DDBJ databases">
        <title>Genome sequencing of Methylocaldum marinum.</title>
        <authorList>
            <person name="Takeuchi M."/>
            <person name="Kamagata Y."/>
            <person name="Hiraoka S."/>
            <person name="Oshima K."/>
            <person name="Hattori M."/>
            <person name="Iwasaki W."/>
        </authorList>
    </citation>
    <scope>NUCLEOTIDE SEQUENCE [LARGE SCALE GENOMIC DNA]</scope>
    <source>
        <strain evidence="16 17">S8</strain>
    </source>
</reference>
<dbReference type="Pfam" id="PF02687">
    <property type="entry name" value="FtsX"/>
    <property type="match status" value="1"/>
</dbReference>
<evidence type="ECO:0000313" key="16">
    <source>
        <dbReference type="EMBL" id="BBA35601.1"/>
    </source>
</evidence>
<evidence type="ECO:0000259" key="15">
    <source>
        <dbReference type="Pfam" id="PF18075"/>
    </source>
</evidence>
<dbReference type="Gene3D" id="3.30.70.3040">
    <property type="match status" value="1"/>
</dbReference>
<evidence type="ECO:0000256" key="6">
    <source>
        <dbReference type="ARBA" id="ARBA00022519"/>
    </source>
</evidence>
<dbReference type="InterPro" id="IPR047590">
    <property type="entry name" value="FtsX_proteobact-type"/>
</dbReference>
<evidence type="ECO:0000256" key="8">
    <source>
        <dbReference type="ARBA" id="ARBA00022692"/>
    </source>
</evidence>
<dbReference type="RefSeq" id="WP_232020346.1">
    <property type="nucleotide sequence ID" value="NZ_AP017928.1"/>
</dbReference>
<feature type="transmembrane region" description="Helical" evidence="13">
    <location>
        <begin position="308"/>
        <end position="329"/>
    </location>
</feature>
<keyword evidence="9 13" id="KW-1133">Transmembrane helix</keyword>
<comment type="function">
    <text evidence="12">Part of the ABC transporter FtsEX involved in cellular division.</text>
</comment>
<evidence type="ECO:0000256" key="4">
    <source>
        <dbReference type="ARBA" id="ARBA00021907"/>
    </source>
</evidence>
<keyword evidence="6 12" id="KW-0997">Cell inner membrane</keyword>
<sequence length="335" mass="37344">MSTTRIKQKRRRRRGINAVYARRTANGPGNWLQAYIDLHVETLKSSFLRLRRTPVASTMTVLVIAIALTIPASFHVFVKNARQASSTLEATNQISLFLKPDLSDKTGGKVAEALKNHTQIATAELITKEAGLQELKSYSGFGDALKSLDFNPLPAVISIRPKDSLTNPDDVEKLLAELRSLPESDFVQLDTEWMRKLHSILTIAQRSTVVFSALLSLGVLFIVGNTIRLELQNRREEIVVAKLIGATDRFIRRPFLYAGFWYGFLGGTLAWLLVSAFLLFLRGPTRRLAELYGSPYTLAFLGFSETELLIGTAVLLGIIGAWIVVSYHLRELDPT</sequence>
<keyword evidence="5 12" id="KW-1003">Cell membrane</keyword>
<dbReference type="PIRSF" id="PIRSF003097">
    <property type="entry name" value="FtsX"/>
    <property type="match status" value="1"/>
</dbReference>
<evidence type="ECO:0000259" key="14">
    <source>
        <dbReference type="Pfam" id="PF02687"/>
    </source>
</evidence>
<evidence type="ECO:0000256" key="10">
    <source>
        <dbReference type="ARBA" id="ARBA00023136"/>
    </source>
</evidence>
<dbReference type="AlphaFoldDB" id="A0A250KXB3"/>
<feature type="transmembrane region" description="Helical" evidence="13">
    <location>
        <begin position="55"/>
        <end position="78"/>
    </location>
</feature>
<gene>
    <name evidence="16" type="ORF">sS8_3664</name>
</gene>
<organism evidence="16 17">
    <name type="scientific">Methylocaldum marinum</name>
    <dbReference type="NCBI Taxonomy" id="1432792"/>
    <lineage>
        <taxon>Bacteria</taxon>
        <taxon>Pseudomonadati</taxon>
        <taxon>Pseudomonadota</taxon>
        <taxon>Gammaproteobacteria</taxon>
        <taxon>Methylococcales</taxon>
        <taxon>Methylococcaceae</taxon>
        <taxon>Methylocaldum</taxon>
    </lineage>
</organism>
<comment type="similarity">
    <text evidence="2 12">Belongs to the ABC-4 integral membrane protein family. FtsX subfamily.</text>
</comment>
<dbReference type="Proteomes" id="UP000266313">
    <property type="component" value="Chromosome"/>
</dbReference>
<evidence type="ECO:0000256" key="12">
    <source>
        <dbReference type="PIRNR" id="PIRNR003097"/>
    </source>
</evidence>
<dbReference type="PANTHER" id="PTHR47755:SF1">
    <property type="entry name" value="CELL DIVISION PROTEIN FTSX"/>
    <property type="match status" value="1"/>
</dbReference>
<dbReference type="InterPro" id="IPR004513">
    <property type="entry name" value="FtsX"/>
</dbReference>
<proteinExistence type="inferred from homology"/>
<dbReference type="InterPro" id="IPR040690">
    <property type="entry name" value="FtsX_ECD"/>
</dbReference>
<dbReference type="PANTHER" id="PTHR47755">
    <property type="entry name" value="CELL DIVISION PROTEIN FTSX"/>
    <property type="match status" value="1"/>
</dbReference>
<keyword evidence="11 12" id="KW-0131">Cell cycle</keyword>
<evidence type="ECO:0000256" key="7">
    <source>
        <dbReference type="ARBA" id="ARBA00022618"/>
    </source>
</evidence>
<name>A0A250KXB3_9GAMM</name>
<comment type="subunit">
    <text evidence="3">Forms a membrane-associated complex with FtsE.</text>
</comment>
<comment type="subcellular location">
    <subcellularLocation>
        <location evidence="1">Cell inner membrane</location>
        <topology evidence="1">Multi-pass membrane protein</topology>
    </subcellularLocation>
</comment>
<keyword evidence="8 13" id="KW-0812">Transmembrane</keyword>
<dbReference type="InterPro" id="IPR003838">
    <property type="entry name" value="ABC3_permease_C"/>
</dbReference>
<keyword evidence="7 12" id="KW-0132">Cell division</keyword>
<dbReference type="NCBIfam" id="TIGR00439">
    <property type="entry name" value="FtsX_Gneg"/>
    <property type="match status" value="1"/>
</dbReference>
<dbReference type="EMBL" id="AP017928">
    <property type="protein sequence ID" value="BBA35601.1"/>
    <property type="molecule type" value="Genomic_DNA"/>
</dbReference>
<dbReference type="Pfam" id="PF18075">
    <property type="entry name" value="FtsX_ECD"/>
    <property type="match status" value="1"/>
</dbReference>
<evidence type="ECO:0000256" key="13">
    <source>
        <dbReference type="SAM" id="Phobius"/>
    </source>
</evidence>
<feature type="domain" description="ABC3 transporter permease C-terminal" evidence="14">
    <location>
        <begin position="210"/>
        <end position="326"/>
    </location>
</feature>
<feature type="transmembrane region" description="Helical" evidence="13">
    <location>
        <begin position="259"/>
        <end position="281"/>
    </location>
</feature>
<dbReference type="KEGG" id="mmai:sS8_3664"/>